<dbReference type="Pfam" id="PF13896">
    <property type="entry name" value="Glyco_transf_49"/>
    <property type="match status" value="1"/>
</dbReference>
<keyword evidence="3" id="KW-1185">Reference proteome</keyword>
<reference evidence="2 3" key="1">
    <citation type="submission" date="2021-06" db="EMBL/GenBank/DDBJ databases">
        <title>Caerostris darwini draft genome.</title>
        <authorList>
            <person name="Kono N."/>
            <person name="Arakawa K."/>
        </authorList>
    </citation>
    <scope>NUCLEOTIDE SEQUENCE [LARGE SCALE GENOMIC DNA]</scope>
</reference>
<dbReference type="PANTHER" id="PTHR47412">
    <property type="entry name" value="FI01434P-RELATED"/>
    <property type="match status" value="1"/>
</dbReference>
<dbReference type="EMBL" id="BPLQ01008940">
    <property type="protein sequence ID" value="GIY40469.1"/>
    <property type="molecule type" value="Genomic_DNA"/>
</dbReference>
<proteinExistence type="predicted"/>
<organism evidence="2 3">
    <name type="scientific">Caerostris darwini</name>
    <dbReference type="NCBI Taxonomy" id="1538125"/>
    <lineage>
        <taxon>Eukaryota</taxon>
        <taxon>Metazoa</taxon>
        <taxon>Ecdysozoa</taxon>
        <taxon>Arthropoda</taxon>
        <taxon>Chelicerata</taxon>
        <taxon>Arachnida</taxon>
        <taxon>Araneae</taxon>
        <taxon>Araneomorphae</taxon>
        <taxon>Entelegynae</taxon>
        <taxon>Araneoidea</taxon>
        <taxon>Araneidae</taxon>
        <taxon>Caerostris</taxon>
    </lineage>
</organism>
<evidence type="ECO:0000256" key="1">
    <source>
        <dbReference type="SAM" id="Phobius"/>
    </source>
</evidence>
<gene>
    <name evidence="2" type="primary">B4GAT1</name>
    <name evidence="2" type="ORF">CDAR_310431</name>
</gene>
<keyword evidence="1" id="KW-0472">Membrane</keyword>
<protein>
    <submittedName>
        <fullName evidence="2">Beta-1,4-glucuronyltransferase 1</fullName>
    </submittedName>
</protein>
<feature type="transmembrane region" description="Helical" evidence="1">
    <location>
        <begin position="47"/>
        <end position="67"/>
    </location>
</feature>
<dbReference type="AlphaFoldDB" id="A0AAV4T401"/>
<accession>A0AAV4T401</accession>
<keyword evidence="1" id="KW-0812">Transmembrane</keyword>
<evidence type="ECO:0000313" key="2">
    <source>
        <dbReference type="EMBL" id="GIY40469.1"/>
    </source>
</evidence>
<name>A0AAV4T401_9ARAC</name>
<dbReference type="PANTHER" id="PTHR47412:SF1">
    <property type="entry name" value="FI01434P-RELATED"/>
    <property type="match status" value="1"/>
</dbReference>
<comment type="caution">
    <text evidence="2">The sequence shown here is derived from an EMBL/GenBank/DDBJ whole genome shotgun (WGS) entry which is preliminary data.</text>
</comment>
<sequence length="443" mass="50840">MEITVENEELSLKKRRQFSLSENMVESQQQLLPTNLAVFSGRRTSPLCAFASSILFIYVCGIGFYLWSSNFACRLRNFGDPAPVSLSSLAFDIEQRDRYIIIKNYIKPAIHADEKNTMTFATAAIFTDLSHMPEICGKWQGPMSVSVYAPGSDFKTALRKIFNLRLANSCIHQNVSWHLYFDTEFSPSWHKIRSAEEEAELTTTTSGSYDVWIKGTFKSHGHLPFPANIGRNVAIQESKTRYVLVSDLHYYPSINIIPRFLELLKFQGPTGNRVYVLPVFKMAGYGKPPETKSELVQMTAEGNIVLPSGTLDCTQCNIFPHARKWLEVRSPDDTLSVYYVSREKEEFESWQPYYIATKDIPFFDEDQIKEGKFDRKLQLLELCLQHYEFHILDNAFLVQVQEVSETIKDVNILKSFIQHNNQAREKKVEDLLCRYGSDTGCSM</sequence>
<keyword evidence="1" id="KW-1133">Transmembrane helix</keyword>
<evidence type="ECO:0000313" key="3">
    <source>
        <dbReference type="Proteomes" id="UP001054837"/>
    </source>
</evidence>
<dbReference type="Proteomes" id="UP001054837">
    <property type="component" value="Unassembled WGS sequence"/>
</dbReference>